<dbReference type="Proteomes" id="UP000258309">
    <property type="component" value="Unassembled WGS sequence"/>
</dbReference>
<feature type="domain" description="CSN8/PSMD8/EIF3K" evidence="1">
    <location>
        <begin position="213"/>
        <end position="301"/>
    </location>
</feature>
<protein>
    <recommendedName>
        <fullName evidence="1">CSN8/PSMD8/EIF3K domain-containing protein</fullName>
    </recommendedName>
</protein>
<dbReference type="InterPro" id="IPR033464">
    <property type="entry name" value="CSN8_PSD8_EIF3K"/>
</dbReference>
<accession>A0A3E2H3E3</accession>
<comment type="caution">
    <text evidence="2">The sequence shown here is derived from an EMBL/GenBank/DDBJ whole genome shotgun (WGS) entry which is preliminary data.</text>
</comment>
<dbReference type="Pfam" id="PF10075">
    <property type="entry name" value="CSN8_PSD8_EIF3K"/>
    <property type="match status" value="1"/>
</dbReference>
<dbReference type="PANTHER" id="PTHR39398:SF1">
    <property type="entry name" value="CSN8_PSMD8_EIF3K DOMAIN-CONTAINING PROTEIN"/>
    <property type="match status" value="1"/>
</dbReference>
<proteinExistence type="predicted"/>
<dbReference type="OrthoDB" id="2100128at2759"/>
<dbReference type="EMBL" id="NCSJ02000186">
    <property type="protein sequence ID" value="RFU27879.1"/>
    <property type="molecule type" value="Genomic_DNA"/>
</dbReference>
<dbReference type="OMA" id="WTWEKLV"/>
<feature type="non-terminal residue" evidence="2">
    <location>
        <position position="1"/>
    </location>
</feature>
<evidence type="ECO:0000313" key="2">
    <source>
        <dbReference type="EMBL" id="RFU27879.1"/>
    </source>
</evidence>
<gene>
    <name evidence="2" type="ORF">B7463_g8480</name>
</gene>
<dbReference type="STRING" id="5539.A0A3E2H3E3"/>
<reference evidence="2 3" key="1">
    <citation type="submission" date="2018-05" db="EMBL/GenBank/DDBJ databases">
        <title>Draft genome sequence of Scytalidium lignicola DSM 105466, a ubiquitous saprotrophic fungus.</title>
        <authorList>
            <person name="Buettner E."/>
            <person name="Gebauer A.M."/>
            <person name="Hofrichter M."/>
            <person name="Liers C."/>
            <person name="Kellner H."/>
        </authorList>
    </citation>
    <scope>NUCLEOTIDE SEQUENCE [LARGE SCALE GENOMIC DNA]</scope>
    <source>
        <strain evidence="2 3">DSM 105466</strain>
    </source>
</reference>
<dbReference type="PANTHER" id="PTHR39398">
    <property type="entry name" value="YALI0F14311P"/>
    <property type="match status" value="1"/>
</dbReference>
<evidence type="ECO:0000313" key="3">
    <source>
        <dbReference type="Proteomes" id="UP000258309"/>
    </source>
</evidence>
<feature type="non-terminal residue" evidence="2">
    <location>
        <position position="306"/>
    </location>
</feature>
<name>A0A3E2H3E3_SCYLI</name>
<sequence>MSRRGGRGASGPWGRLKPVNLDPLEAIGLPSKGDKRLLNFKEQEKYYSKIVERYMAFCSSAGRGDELARRLAQLEISKGDLDSDIRQSHTAPSSITLSTNQVPTDLDLDSQKDLAVLILATRKLREGIVASSRIDTFSIQAYIFCIRFAILAKNMESYHPALLHVLRKMHPVKPLAATDLQELVGYLVLDLACRQKDLAQAYKVRYQYKLHDSKIYAVLQSLSHGNFISFWRVKLDVDGHKAKLMEFAEEDMRDQTLKSLARSYFSIDLPFLEKATGCSWQELIKEHSVGWQLEGSKLIIRKPKAR</sequence>
<dbReference type="AlphaFoldDB" id="A0A3E2H3E3"/>
<keyword evidence="3" id="KW-1185">Reference proteome</keyword>
<evidence type="ECO:0000259" key="1">
    <source>
        <dbReference type="Pfam" id="PF10075"/>
    </source>
</evidence>
<organism evidence="2 3">
    <name type="scientific">Scytalidium lignicola</name>
    <name type="common">Hyphomycete</name>
    <dbReference type="NCBI Taxonomy" id="5539"/>
    <lineage>
        <taxon>Eukaryota</taxon>
        <taxon>Fungi</taxon>
        <taxon>Dikarya</taxon>
        <taxon>Ascomycota</taxon>
        <taxon>Pezizomycotina</taxon>
        <taxon>Leotiomycetes</taxon>
        <taxon>Leotiomycetes incertae sedis</taxon>
        <taxon>Scytalidium</taxon>
    </lineage>
</organism>